<evidence type="ECO:0000259" key="8">
    <source>
        <dbReference type="PROSITE" id="PS50109"/>
    </source>
</evidence>
<evidence type="ECO:0000313" key="10">
    <source>
        <dbReference type="EMBL" id="MEK8089536.1"/>
    </source>
</evidence>
<evidence type="ECO:0000256" key="2">
    <source>
        <dbReference type="ARBA" id="ARBA00012438"/>
    </source>
</evidence>
<comment type="caution">
    <text evidence="10">The sequence shown here is derived from an EMBL/GenBank/DDBJ whole genome shotgun (WGS) entry which is preliminary data.</text>
</comment>
<dbReference type="SMART" id="SM00387">
    <property type="entry name" value="HATPase_c"/>
    <property type="match status" value="1"/>
</dbReference>
<dbReference type="PROSITE" id="PS50112">
    <property type="entry name" value="PAS"/>
    <property type="match status" value="1"/>
</dbReference>
<proteinExistence type="predicted"/>
<dbReference type="InterPro" id="IPR035965">
    <property type="entry name" value="PAS-like_dom_sf"/>
</dbReference>
<dbReference type="InterPro" id="IPR003594">
    <property type="entry name" value="HATPase_dom"/>
</dbReference>
<evidence type="ECO:0000256" key="6">
    <source>
        <dbReference type="ARBA" id="ARBA00023136"/>
    </source>
</evidence>
<feature type="domain" description="PAS" evidence="9">
    <location>
        <begin position="159"/>
        <end position="229"/>
    </location>
</feature>
<dbReference type="InterPro" id="IPR050351">
    <property type="entry name" value="BphY/WalK/GraS-like"/>
</dbReference>
<dbReference type="PANTHER" id="PTHR42878:SF15">
    <property type="entry name" value="BACTERIOPHYTOCHROME"/>
    <property type="match status" value="1"/>
</dbReference>
<dbReference type="Gene3D" id="3.30.565.10">
    <property type="entry name" value="Histidine kinase-like ATPase, C-terminal domain"/>
    <property type="match status" value="1"/>
</dbReference>
<dbReference type="Gene3D" id="3.30.450.20">
    <property type="entry name" value="PAS domain"/>
    <property type="match status" value="1"/>
</dbReference>
<dbReference type="InterPro" id="IPR004358">
    <property type="entry name" value="Sig_transdc_His_kin-like_C"/>
</dbReference>
<dbReference type="InterPro" id="IPR036890">
    <property type="entry name" value="HATPase_C_sf"/>
</dbReference>
<dbReference type="InterPro" id="IPR003661">
    <property type="entry name" value="HisK_dim/P_dom"/>
</dbReference>
<name>A0ABU9D993_9PROT</name>
<dbReference type="InterPro" id="IPR036097">
    <property type="entry name" value="HisK_dim/P_sf"/>
</dbReference>
<keyword evidence="3" id="KW-0597">Phosphoprotein</keyword>
<organism evidence="10 11">
    <name type="scientific">Thermithiobacillus plumbiphilus</name>
    <dbReference type="NCBI Taxonomy" id="1729899"/>
    <lineage>
        <taxon>Bacteria</taxon>
        <taxon>Pseudomonadati</taxon>
        <taxon>Pseudomonadota</taxon>
        <taxon>Acidithiobacillia</taxon>
        <taxon>Acidithiobacillales</taxon>
        <taxon>Thermithiobacillaceae</taxon>
        <taxon>Thermithiobacillus</taxon>
    </lineage>
</organism>
<dbReference type="EMBL" id="JBBPCO010000006">
    <property type="protein sequence ID" value="MEK8089536.1"/>
    <property type="molecule type" value="Genomic_DNA"/>
</dbReference>
<feature type="domain" description="Histidine kinase" evidence="8">
    <location>
        <begin position="326"/>
        <end position="541"/>
    </location>
</feature>
<keyword evidence="4" id="KW-0808">Transferase</keyword>
<sequence length="549" mass="62061">MEDQVFPALLVTLLALDLPAADQARITGILGNTTRILQLSNWDDLPQEESASIDIVALAPEDPNHSGWLAQTIRTRFPLAQLLFLGDAAQLNLIRQQLILAGIPKAHWSLLKQERGEQWGTVLAEIHEKAILRQAVEVSPQAVDSAVVMRLQSARPEQDAQFMASALRHAHEAILFLDLKGRITFCNQAAERLYGLRQDDMLGRPILEWIVEQQQEGFMRTVESVRSEGSDLRFQATHVNCDGDLIPVEQSLAPVRDWRGLIMGITSVVHDQREHIEQEKLRIEQASQQLFMDRMEKMQAELECRIDQRTRDLQVANEELESFSYSVSHDLRAPLRAIEGFSAILMQDFTSHLPAEGQILLQRVRQAIYRMNQLVDDLLGLSMVSRHELHAESVDLSQISAHIVGRLAAEAPKRQVIWQIQPEVEAKGDPHLLEILLENLLGNAWKYTRKAMQARIELGVMIDQPEGAVYFVRDNGAGFDMQYAHKLFTPFQRLHGANEFEGTGIGLATVARIVRRHGGRVWAESQPGQGSTFYFTLETEPHPHRRATD</sequence>
<evidence type="ECO:0000313" key="11">
    <source>
        <dbReference type="Proteomes" id="UP001446205"/>
    </source>
</evidence>
<dbReference type="Pfam" id="PF00512">
    <property type="entry name" value="HisKA"/>
    <property type="match status" value="1"/>
</dbReference>
<keyword evidence="6" id="KW-0472">Membrane</keyword>
<keyword evidence="10" id="KW-0067">ATP-binding</keyword>
<gene>
    <name evidence="10" type="ORF">WOB96_07130</name>
</gene>
<keyword evidence="7" id="KW-0175">Coiled coil</keyword>
<dbReference type="Pfam" id="PF02518">
    <property type="entry name" value="HATPase_c"/>
    <property type="match status" value="1"/>
</dbReference>
<dbReference type="SMART" id="SM00091">
    <property type="entry name" value="PAS"/>
    <property type="match status" value="1"/>
</dbReference>
<evidence type="ECO:0000256" key="4">
    <source>
        <dbReference type="ARBA" id="ARBA00022679"/>
    </source>
</evidence>
<dbReference type="RefSeq" id="WP_341370593.1">
    <property type="nucleotide sequence ID" value="NZ_JBBPCO010000006.1"/>
</dbReference>
<dbReference type="CDD" id="cd00130">
    <property type="entry name" value="PAS"/>
    <property type="match status" value="1"/>
</dbReference>
<evidence type="ECO:0000259" key="9">
    <source>
        <dbReference type="PROSITE" id="PS50112"/>
    </source>
</evidence>
<dbReference type="Gene3D" id="1.10.287.130">
    <property type="match status" value="1"/>
</dbReference>
<feature type="coiled-coil region" evidence="7">
    <location>
        <begin position="269"/>
        <end position="319"/>
    </location>
</feature>
<dbReference type="NCBIfam" id="TIGR00229">
    <property type="entry name" value="sensory_box"/>
    <property type="match status" value="1"/>
</dbReference>
<dbReference type="SUPFAM" id="SSF55785">
    <property type="entry name" value="PYP-like sensor domain (PAS domain)"/>
    <property type="match status" value="1"/>
</dbReference>
<dbReference type="CDD" id="cd00082">
    <property type="entry name" value="HisKA"/>
    <property type="match status" value="1"/>
</dbReference>
<dbReference type="InterPro" id="IPR013767">
    <property type="entry name" value="PAS_fold"/>
</dbReference>
<evidence type="ECO:0000256" key="7">
    <source>
        <dbReference type="SAM" id="Coils"/>
    </source>
</evidence>
<evidence type="ECO:0000256" key="5">
    <source>
        <dbReference type="ARBA" id="ARBA00022777"/>
    </source>
</evidence>
<comment type="catalytic activity">
    <reaction evidence="1">
        <text>ATP + protein L-histidine = ADP + protein N-phospho-L-histidine.</text>
        <dbReference type="EC" id="2.7.13.3"/>
    </reaction>
</comment>
<dbReference type="Pfam" id="PF00989">
    <property type="entry name" value="PAS"/>
    <property type="match status" value="1"/>
</dbReference>
<keyword evidence="11" id="KW-1185">Reference proteome</keyword>
<reference evidence="10 11" key="1">
    <citation type="submission" date="2024-04" db="EMBL/GenBank/DDBJ databases">
        <authorList>
            <person name="Abashina T."/>
            <person name="Shaikin A."/>
        </authorList>
    </citation>
    <scope>NUCLEOTIDE SEQUENCE [LARGE SCALE GENOMIC DNA]</scope>
    <source>
        <strain evidence="10 11">AAFK</strain>
    </source>
</reference>
<keyword evidence="10" id="KW-0547">Nucleotide-binding</keyword>
<dbReference type="InterPro" id="IPR000014">
    <property type="entry name" value="PAS"/>
</dbReference>
<keyword evidence="5" id="KW-0418">Kinase</keyword>
<dbReference type="SMART" id="SM00388">
    <property type="entry name" value="HisKA"/>
    <property type="match status" value="1"/>
</dbReference>
<dbReference type="PROSITE" id="PS50109">
    <property type="entry name" value="HIS_KIN"/>
    <property type="match status" value="1"/>
</dbReference>
<dbReference type="InterPro" id="IPR005467">
    <property type="entry name" value="His_kinase_dom"/>
</dbReference>
<dbReference type="Proteomes" id="UP001446205">
    <property type="component" value="Unassembled WGS sequence"/>
</dbReference>
<dbReference type="SUPFAM" id="SSF55874">
    <property type="entry name" value="ATPase domain of HSP90 chaperone/DNA topoisomerase II/histidine kinase"/>
    <property type="match status" value="1"/>
</dbReference>
<dbReference type="SUPFAM" id="SSF47384">
    <property type="entry name" value="Homodimeric domain of signal transducing histidine kinase"/>
    <property type="match status" value="1"/>
</dbReference>
<dbReference type="PANTHER" id="PTHR42878">
    <property type="entry name" value="TWO-COMPONENT HISTIDINE KINASE"/>
    <property type="match status" value="1"/>
</dbReference>
<dbReference type="GO" id="GO:0005524">
    <property type="term" value="F:ATP binding"/>
    <property type="evidence" value="ECO:0007669"/>
    <property type="project" value="UniProtKB-KW"/>
</dbReference>
<dbReference type="EC" id="2.7.13.3" evidence="2"/>
<accession>A0ABU9D993</accession>
<evidence type="ECO:0000256" key="3">
    <source>
        <dbReference type="ARBA" id="ARBA00022553"/>
    </source>
</evidence>
<protein>
    <recommendedName>
        <fullName evidence="2">histidine kinase</fullName>
        <ecNumber evidence="2">2.7.13.3</ecNumber>
    </recommendedName>
</protein>
<dbReference type="PRINTS" id="PR00344">
    <property type="entry name" value="BCTRLSENSOR"/>
</dbReference>
<evidence type="ECO:0000256" key="1">
    <source>
        <dbReference type="ARBA" id="ARBA00000085"/>
    </source>
</evidence>